<accession>A0A0G3G4R0</accession>
<dbReference type="AlphaFoldDB" id="A0A0G3G4R0"/>
<name>A0A0G3G4R0_9GAMM</name>
<evidence type="ECO:0008006" key="3">
    <source>
        <dbReference type="Google" id="ProtNLM"/>
    </source>
</evidence>
<protein>
    <recommendedName>
        <fullName evidence="3">AlpA family transcriptional regulator</fullName>
    </recommendedName>
</protein>
<dbReference type="InterPro" id="IPR009061">
    <property type="entry name" value="DNA-bd_dom_put_sf"/>
</dbReference>
<evidence type="ECO:0000313" key="1">
    <source>
        <dbReference type="EMBL" id="AKJ95364.1"/>
    </source>
</evidence>
<proteinExistence type="predicted"/>
<keyword evidence="2" id="KW-1185">Reference proteome</keyword>
<dbReference type="SUPFAM" id="SSF46955">
    <property type="entry name" value="Putative DNA-binding domain"/>
    <property type="match status" value="1"/>
</dbReference>
<dbReference type="OrthoDB" id="8455288at2"/>
<sequence length="67" mass="7933">MDTKQIDTLITIRDVCDMTRLSRASIYRLLQRDAFPAPRRISARCVRWRLSSIERWIDKLPANQDAE</sequence>
<dbReference type="InterPro" id="IPR010260">
    <property type="entry name" value="AlpA"/>
</dbReference>
<organism evidence="1 2">
    <name type="scientific">Thioalkalivibrio versutus</name>
    <dbReference type="NCBI Taxonomy" id="106634"/>
    <lineage>
        <taxon>Bacteria</taxon>
        <taxon>Pseudomonadati</taxon>
        <taxon>Pseudomonadota</taxon>
        <taxon>Gammaproteobacteria</taxon>
        <taxon>Chromatiales</taxon>
        <taxon>Ectothiorhodospiraceae</taxon>
        <taxon>Thioalkalivibrio</taxon>
    </lineage>
</organism>
<dbReference type="PATRIC" id="fig|106634.4.peg.1703"/>
<dbReference type="RefSeq" id="WP_018176572.1">
    <property type="nucleotide sequence ID" value="NZ_CP011367.1"/>
</dbReference>
<evidence type="ECO:0000313" key="2">
    <source>
        <dbReference type="Proteomes" id="UP000064201"/>
    </source>
</evidence>
<gene>
    <name evidence="1" type="ORF">TVD_08325</name>
</gene>
<reference evidence="1 2" key="1">
    <citation type="submission" date="2015-04" db="EMBL/GenBank/DDBJ databases">
        <title>Complete Sequence for the Genome of the Thioalkalivibrio versutus D301.</title>
        <authorList>
            <person name="Mu T."/>
            <person name="Zhou J."/>
            <person name="Xu X."/>
        </authorList>
    </citation>
    <scope>NUCLEOTIDE SEQUENCE [LARGE SCALE GENOMIC DNA]</scope>
    <source>
        <strain evidence="1 2">D301</strain>
    </source>
</reference>
<dbReference type="Proteomes" id="UP000064201">
    <property type="component" value="Chromosome"/>
</dbReference>
<dbReference type="Gene3D" id="1.10.238.160">
    <property type="match status" value="1"/>
</dbReference>
<dbReference type="KEGG" id="tvr:TVD_08325"/>
<dbReference type="EMBL" id="CP011367">
    <property type="protein sequence ID" value="AKJ95364.1"/>
    <property type="molecule type" value="Genomic_DNA"/>
</dbReference>
<dbReference type="Pfam" id="PF05930">
    <property type="entry name" value="Phage_AlpA"/>
    <property type="match status" value="1"/>
</dbReference>